<evidence type="ECO:0000313" key="8">
    <source>
        <dbReference type="Proteomes" id="UP000516046"/>
    </source>
</evidence>
<accession>A0A7G9WI49</accession>
<dbReference type="FunFam" id="2.40.50.1070:FF:000003">
    <property type="entry name" value="23S rRNA (Uracil-5-)-methyltransferase RumA"/>
    <property type="match status" value="1"/>
</dbReference>
<proteinExistence type="inferred from homology"/>
<dbReference type="Pfam" id="PF05958">
    <property type="entry name" value="tRNA_U5-meth_tr"/>
    <property type="match status" value="1"/>
</dbReference>
<dbReference type="RefSeq" id="WP_212507424.1">
    <property type="nucleotide sequence ID" value="NZ_CP060696.1"/>
</dbReference>
<dbReference type="CDD" id="cd02440">
    <property type="entry name" value="AdoMet_MTases"/>
    <property type="match status" value="1"/>
</dbReference>
<feature type="active site" evidence="5">
    <location>
        <position position="414"/>
    </location>
</feature>
<dbReference type="PROSITE" id="PS51687">
    <property type="entry name" value="SAM_MT_RNA_M5U"/>
    <property type="match status" value="1"/>
</dbReference>
<dbReference type="SUPFAM" id="SSF50249">
    <property type="entry name" value="Nucleic acid-binding proteins"/>
    <property type="match status" value="1"/>
</dbReference>
<dbReference type="SUPFAM" id="SSF53335">
    <property type="entry name" value="S-adenosyl-L-methionine-dependent methyltransferases"/>
    <property type="match status" value="1"/>
</dbReference>
<dbReference type="GO" id="GO:0070041">
    <property type="term" value="F:rRNA (uridine-C5-)-methyltransferase activity"/>
    <property type="evidence" value="ECO:0007669"/>
    <property type="project" value="TreeGrafter"/>
</dbReference>
<dbReference type="KEGG" id="caml:H6X83_01460"/>
<feature type="active site" description="Nucleophile" evidence="4">
    <location>
        <position position="414"/>
    </location>
</feature>
<dbReference type="FunFam" id="3.40.50.150:FF:000009">
    <property type="entry name" value="23S rRNA (Uracil(1939)-C(5))-methyltransferase RlmD"/>
    <property type="match status" value="1"/>
</dbReference>
<feature type="domain" description="TRAM" evidence="6">
    <location>
        <begin position="6"/>
        <end position="64"/>
    </location>
</feature>
<keyword evidence="3 4" id="KW-0949">S-adenosyl-L-methionine</keyword>
<dbReference type="InterPro" id="IPR002792">
    <property type="entry name" value="TRAM_dom"/>
</dbReference>
<protein>
    <submittedName>
        <fullName evidence="7">23S rRNA (Uracil(1939)-C(5))-methyltransferase RlmD</fullName>
        <ecNumber evidence="7">2.1.1.190</ecNumber>
    </submittedName>
</protein>
<dbReference type="Pfam" id="PF01938">
    <property type="entry name" value="TRAM"/>
    <property type="match status" value="1"/>
</dbReference>
<dbReference type="PANTHER" id="PTHR11061">
    <property type="entry name" value="RNA M5U METHYLTRANSFERASE"/>
    <property type="match status" value="1"/>
</dbReference>
<organism evidence="7 8">
    <name type="scientific">Caproicibacterium amylolyticum</name>
    <dbReference type="NCBI Taxonomy" id="2766537"/>
    <lineage>
        <taxon>Bacteria</taxon>
        <taxon>Bacillati</taxon>
        <taxon>Bacillota</taxon>
        <taxon>Clostridia</taxon>
        <taxon>Eubacteriales</taxon>
        <taxon>Oscillospiraceae</taxon>
        <taxon>Caproicibacterium</taxon>
    </lineage>
</organism>
<feature type="binding site" evidence="4">
    <location>
        <position position="318"/>
    </location>
    <ligand>
        <name>S-adenosyl-L-methionine</name>
        <dbReference type="ChEBI" id="CHEBI:59789"/>
    </ligand>
</feature>
<evidence type="ECO:0000256" key="1">
    <source>
        <dbReference type="ARBA" id="ARBA00022603"/>
    </source>
</evidence>
<dbReference type="PANTHER" id="PTHR11061:SF30">
    <property type="entry name" value="TRNA (URACIL(54)-C(5))-METHYLTRANSFERASE"/>
    <property type="match status" value="1"/>
</dbReference>
<evidence type="ECO:0000313" key="7">
    <source>
        <dbReference type="EMBL" id="QNO18361.1"/>
    </source>
</evidence>
<dbReference type="GO" id="GO:0070475">
    <property type="term" value="P:rRNA base methylation"/>
    <property type="evidence" value="ECO:0007669"/>
    <property type="project" value="TreeGrafter"/>
</dbReference>
<dbReference type="AlphaFoldDB" id="A0A7G9WI49"/>
<dbReference type="InterPro" id="IPR012340">
    <property type="entry name" value="NA-bd_OB-fold"/>
</dbReference>
<evidence type="ECO:0000256" key="3">
    <source>
        <dbReference type="ARBA" id="ARBA00022691"/>
    </source>
</evidence>
<dbReference type="Gene3D" id="2.40.50.140">
    <property type="entry name" value="Nucleic acid-binding proteins"/>
    <property type="match status" value="1"/>
</dbReference>
<sequence length="459" mass="49979">MKKQLEFQKNDVVPMQITGYTAQGSGVGRFRGAAVFVPGAAQGDSLQVRILKTEKNFAYGRIERIEEPSADRIVSDCPQSAQCGGCVFRHISYAAECSAKEQRVRDAVQRIAGLDPALVQSIVPAASPERYRNKAQFPLGLDAQGHLTVGFYAPHSHRIVPCEDCCLQPELFTKAIKAVQKWHTAAKDSVYEEQTGKGLLRHLYLREAMAAGSVMVCLVVNGDRVSREELLVHLLQEQVPGLAGVVLNINRRQTNVILGEQCRTLWGSDSVTDTLCGLRFSISPKSFYQVNRDQAEVLYGLAGQFAGLTGKELLLDLYCGTGTIGLSMADRAGKVIGIEVVPAAVEDARKNAQRNGIANAEFYCGDAPQIAEKLRGQGLAPDVIILDPPRKGCGEALVHTAAGMQPQRIVYVSCDPATLARDLKTFAEDGYQLQCAVPVDLFPRTAHVETVCLLTRVKR</sequence>
<dbReference type="NCBIfam" id="TIGR00479">
    <property type="entry name" value="rumA"/>
    <property type="match status" value="1"/>
</dbReference>
<comment type="similarity">
    <text evidence="4">Belongs to the class I-like SAM-binding methyltransferase superfamily. RNA M5U methyltransferase family.</text>
</comment>
<dbReference type="PROSITE" id="PS01230">
    <property type="entry name" value="TRMA_1"/>
    <property type="match status" value="1"/>
</dbReference>
<evidence type="ECO:0000259" key="6">
    <source>
        <dbReference type="PROSITE" id="PS50926"/>
    </source>
</evidence>
<feature type="binding site" evidence="4">
    <location>
        <position position="289"/>
    </location>
    <ligand>
        <name>S-adenosyl-L-methionine</name>
        <dbReference type="ChEBI" id="CHEBI:59789"/>
    </ligand>
</feature>
<dbReference type="InterPro" id="IPR029063">
    <property type="entry name" value="SAM-dependent_MTases_sf"/>
</dbReference>
<evidence type="ECO:0000256" key="4">
    <source>
        <dbReference type="PROSITE-ProRule" id="PRU01024"/>
    </source>
</evidence>
<dbReference type="Proteomes" id="UP000516046">
    <property type="component" value="Chromosome"/>
</dbReference>
<dbReference type="PROSITE" id="PS50926">
    <property type="entry name" value="TRAM"/>
    <property type="match status" value="1"/>
</dbReference>
<gene>
    <name evidence="7" type="primary">rlmD</name>
    <name evidence="7" type="ORF">H6X83_01460</name>
</gene>
<dbReference type="EC" id="2.1.1.190" evidence="7"/>
<feature type="binding site" evidence="4">
    <location>
        <position position="339"/>
    </location>
    <ligand>
        <name>S-adenosyl-L-methionine</name>
        <dbReference type="ChEBI" id="CHEBI:59789"/>
    </ligand>
</feature>
<feature type="binding site" evidence="4">
    <location>
        <position position="387"/>
    </location>
    <ligand>
        <name>S-adenosyl-L-methionine</name>
        <dbReference type="ChEBI" id="CHEBI:59789"/>
    </ligand>
</feature>
<dbReference type="Gene3D" id="3.40.50.150">
    <property type="entry name" value="Vaccinia Virus protein VP39"/>
    <property type="match status" value="1"/>
</dbReference>
<evidence type="ECO:0000256" key="2">
    <source>
        <dbReference type="ARBA" id="ARBA00022679"/>
    </source>
</evidence>
<dbReference type="EMBL" id="CP060696">
    <property type="protein sequence ID" value="QNO18361.1"/>
    <property type="molecule type" value="Genomic_DNA"/>
</dbReference>
<keyword evidence="2 4" id="KW-0808">Transferase</keyword>
<name>A0A7G9WI49_9FIRM</name>
<dbReference type="InterPro" id="IPR010280">
    <property type="entry name" value="U5_MeTrfase_fam"/>
</dbReference>
<dbReference type="Gene3D" id="2.40.50.1070">
    <property type="match status" value="1"/>
</dbReference>
<reference evidence="7 8" key="1">
    <citation type="submission" date="2020-08" db="EMBL/GenBank/DDBJ databases">
        <authorList>
            <person name="Ren C."/>
            <person name="Gu Y."/>
            <person name="Xu Y."/>
        </authorList>
    </citation>
    <scope>NUCLEOTIDE SEQUENCE [LARGE SCALE GENOMIC DNA]</scope>
    <source>
        <strain evidence="7 8">LBM18003</strain>
    </source>
</reference>
<evidence type="ECO:0000256" key="5">
    <source>
        <dbReference type="PROSITE-ProRule" id="PRU10015"/>
    </source>
</evidence>
<dbReference type="InterPro" id="IPR030390">
    <property type="entry name" value="MeTrfase_TrmA_AS"/>
</dbReference>
<keyword evidence="8" id="KW-1185">Reference proteome</keyword>
<keyword evidence="1 4" id="KW-0489">Methyltransferase</keyword>